<gene>
    <name evidence="3" type="ORF">OPDIPICF_02845</name>
</gene>
<dbReference type="InterPro" id="IPR036396">
    <property type="entry name" value="Cyt_P450_sf"/>
</dbReference>
<dbReference type="OrthoDB" id="7052847at2"/>
<dbReference type="Pfam" id="PF00067">
    <property type="entry name" value="p450"/>
    <property type="match status" value="1"/>
</dbReference>
<proteinExistence type="inferred from homology"/>
<dbReference type="GO" id="GO:0016705">
    <property type="term" value="F:oxidoreductase activity, acting on paired donors, with incorporation or reduction of molecular oxygen"/>
    <property type="evidence" value="ECO:0007669"/>
    <property type="project" value="InterPro"/>
</dbReference>
<dbReference type="EMBL" id="CACSIO010000056">
    <property type="protein sequence ID" value="CAA0123666.1"/>
    <property type="molecule type" value="Genomic_DNA"/>
</dbReference>
<keyword evidence="4" id="KW-1185">Reference proteome</keyword>
<reference evidence="3 4" key="1">
    <citation type="submission" date="2019-11" db="EMBL/GenBank/DDBJ databases">
        <authorList>
            <person name="Holert J."/>
        </authorList>
    </citation>
    <scope>NUCLEOTIDE SEQUENCE [LARGE SCALE GENOMIC DNA]</scope>
    <source>
        <strain evidence="3">SB11_3</strain>
    </source>
</reference>
<comment type="similarity">
    <text evidence="1 2">Belongs to the cytochrome P450 family.</text>
</comment>
<dbReference type="PANTHER" id="PTHR46696:SF6">
    <property type="entry name" value="P450, PUTATIVE (EUROFUNG)-RELATED"/>
    <property type="match status" value="1"/>
</dbReference>
<dbReference type="GO" id="GO:0004497">
    <property type="term" value="F:monooxygenase activity"/>
    <property type="evidence" value="ECO:0007669"/>
    <property type="project" value="UniProtKB-KW"/>
</dbReference>
<dbReference type="EC" id="1.14.15.-" evidence="3"/>
<dbReference type="InterPro" id="IPR017972">
    <property type="entry name" value="Cyt_P450_CS"/>
</dbReference>
<evidence type="ECO:0000313" key="3">
    <source>
        <dbReference type="EMBL" id="CAA0123666.1"/>
    </source>
</evidence>
<dbReference type="GO" id="GO:0020037">
    <property type="term" value="F:heme binding"/>
    <property type="evidence" value="ECO:0007669"/>
    <property type="project" value="InterPro"/>
</dbReference>
<keyword evidence="2" id="KW-0349">Heme</keyword>
<name>A0A5S9QV20_9GAMM</name>
<dbReference type="AlphaFoldDB" id="A0A5S9QV20"/>
<dbReference type="InterPro" id="IPR002397">
    <property type="entry name" value="Cyt_P450_B"/>
</dbReference>
<dbReference type="GO" id="GO:0005506">
    <property type="term" value="F:iron ion binding"/>
    <property type="evidence" value="ECO:0007669"/>
    <property type="project" value="InterPro"/>
</dbReference>
<dbReference type="PANTHER" id="PTHR46696">
    <property type="entry name" value="P450, PUTATIVE (EUROFUNG)-RELATED"/>
    <property type="match status" value="1"/>
</dbReference>
<evidence type="ECO:0000256" key="2">
    <source>
        <dbReference type="RuleBase" id="RU000461"/>
    </source>
</evidence>
<accession>A0A5S9QV20</accession>
<evidence type="ECO:0000256" key="1">
    <source>
        <dbReference type="ARBA" id="ARBA00010617"/>
    </source>
</evidence>
<organism evidence="3 4">
    <name type="scientific">BD1-7 clade bacterium</name>
    <dbReference type="NCBI Taxonomy" id="2029982"/>
    <lineage>
        <taxon>Bacteria</taxon>
        <taxon>Pseudomonadati</taxon>
        <taxon>Pseudomonadota</taxon>
        <taxon>Gammaproteobacteria</taxon>
        <taxon>Cellvibrionales</taxon>
        <taxon>Spongiibacteraceae</taxon>
        <taxon>BD1-7 clade</taxon>
    </lineage>
</organism>
<keyword evidence="2 3" id="KW-0560">Oxidoreductase</keyword>
<dbReference type="InterPro" id="IPR001128">
    <property type="entry name" value="Cyt_P450"/>
</dbReference>
<dbReference type="SUPFAM" id="SSF48264">
    <property type="entry name" value="Cytochrome P450"/>
    <property type="match status" value="1"/>
</dbReference>
<keyword evidence="2" id="KW-0408">Iron</keyword>
<dbReference type="Proteomes" id="UP000441399">
    <property type="component" value="Unassembled WGS sequence"/>
</dbReference>
<keyword evidence="2" id="KW-0479">Metal-binding</keyword>
<evidence type="ECO:0000313" key="4">
    <source>
        <dbReference type="Proteomes" id="UP000441399"/>
    </source>
</evidence>
<dbReference type="PROSITE" id="PS00086">
    <property type="entry name" value="CYTOCHROME_P450"/>
    <property type="match status" value="1"/>
</dbReference>
<sequence>MKMSLPTIARLVCYLGHGALTKPGFRAYNPNRVKVFYPNPNAVYDRILDEKPVFFSPSMASWIICGYSDVAQCIRDPRLTTDFNQWRFSESSTDDNEWNKVLDGLLFTLGKSDHTRIRRLTIPAFGPKTIDRIAASTEEIVSACLDPLSPGDTVNFAEQIARVIPRKVVADLVGVKPEDHARFEALTTAVMAMFDPSRNPDTREAQMGIDMMKEYLDERKQNPGDDFLSLLIAEAEEGDRINAWEAIGLVASLIAAGPDTSSDDLIFCIYNMLLNPAMRDAAMNHPERIDDIILEGTRWNHFGYSAPIRFALEDIEIGGETIRKGEMMRLIIPAAHRDPMVFQDPDRFDMDRPNLKQVLRFGAGAHFCVGSAIAQTVARMTVTEFLRRFPDFQLQAEPVYEKHLTSRRMREFWLTL</sequence>
<dbReference type="PRINTS" id="PR00359">
    <property type="entry name" value="BP450"/>
</dbReference>
<protein>
    <submittedName>
        <fullName evidence="3">Epothilone C/D epoxidase</fullName>
        <ecNumber evidence="3">1.14.15.-</ecNumber>
    </submittedName>
</protein>
<keyword evidence="2" id="KW-0503">Monooxygenase</keyword>
<dbReference type="Gene3D" id="1.10.630.10">
    <property type="entry name" value="Cytochrome P450"/>
    <property type="match status" value="1"/>
</dbReference>